<dbReference type="Pfam" id="PF12697">
    <property type="entry name" value="Abhydrolase_6"/>
    <property type="match status" value="1"/>
</dbReference>
<dbReference type="SUPFAM" id="SSF53474">
    <property type="entry name" value="alpha/beta-Hydrolases"/>
    <property type="match status" value="1"/>
</dbReference>
<reference evidence="2 3" key="1">
    <citation type="journal article" date="2019" name="Int. J. Syst. Evol. Microbiol.">
        <title>The Global Catalogue of Microorganisms (GCM) 10K type strain sequencing project: providing services to taxonomists for standard genome sequencing and annotation.</title>
        <authorList>
            <consortium name="The Broad Institute Genomics Platform"/>
            <consortium name="The Broad Institute Genome Sequencing Center for Infectious Disease"/>
            <person name="Wu L."/>
            <person name="Ma J."/>
        </authorList>
    </citation>
    <scope>NUCLEOTIDE SEQUENCE [LARGE SCALE GENOMIC DNA]</scope>
    <source>
        <strain evidence="2 3">JCM 9383</strain>
    </source>
</reference>
<evidence type="ECO:0000313" key="2">
    <source>
        <dbReference type="EMBL" id="GAA2778609.1"/>
    </source>
</evidence>
<evidence type="ECO:0000313" key="3">
    <source>
        <dbReference type="Proteomes" id="UP001500979"/>
    </source>
</evidence>
<evidence type="ECO:0000259" key="1">
    <source>
        <dbReference type="Pfam" id="PF12697"/>
    </source>
</evidence>
<gene>
    <name evidence="2" type="ORF">GCM10010470_10010</name>
</gene>
<feature type="domain" description="AB hydrolase-1" evidence="1">
    <location>
        <begin position="21"/>
        <end position="103"/>
    </location>
</feature>
<sequence>MLPNVLGTTTRADRPELVAEVRDMIATQPPDGVAWAQRAMADRPDSTSLLREFRGPALVVVGEEDTVTPPEGAADLLPGTDPVRLPAAGHLAPMENPEAFAEVVVPWINRVG</sequence>
<name>A0ABN3V580_9PSEU</name>
<organism evidence="2 3">
    <name type="scientific">Saccharopolyspora taberi</name>
    <dbReference type="NCBI Taxonomy" id="60895"/>
    <lineage>
        <taxon>Bacteria</taxon>
        <taxon>Bacillati</taxon>
        <taxon>Actinomycetota</taxon>
        <taxon>Actinomycetes</taxon>
        <taxon>Pseudonocardiales</taxon>
        <taxon>Pseudonocardiaceae</taxon>
        <taxon>Saccharopolyspora</taxon>
    </lineage>
</organism>
<dbReference type="Proteomes" id="UP001500979">
    <property type="component" value="Unassembled WGS sequence"/>
</dbReference>
<keyword evidence="3" id="KW-1185">Reference proteome</keyword>
<accession>A0ABN3V580</accession>
<proteinExistence type="predicted"/>
<dbReference type="EMBL" id="BAAAUX010000005">
    <property type="protein sequence ID" value="GAA2778609.1"/>
    <property type="molecule type" value="Genomic_DNA"/>
</dbReference>
<dbReference type="InterPro" id="IPR029058">
    <property type="entry name" value="AB_hydrolase_fold"/>
</dbReference>
<dbReference type="Gene3D" id="3.40.50.1820">
    <property type="entry name" value="alpha/beta hydrolase"/>
    <property type="match status" value="1"/>
</dbReference>
<protein>
    <recommendedName>
        <fullName evidence="1">AB hydrolase-1 domain-containing protein</fullName>
    </recommendedName>
</protein>
<dbReference type="InterPro" id="IPR000073">
    <property type="entry name" value="AB_hydrolase_1"/>
</dbReference>
<comment type="caution">
    <text evidence="2">The sequence shown here is derived from an EMBL/GenBank/DDBJ whole genome shotgun (WGS) entry which is preliminary data.</text>
</comment>